<keyword evidence="4 8" id="KW-0186">Copper</keyword>
<sequence length="66" mass="7411">SAPDTSNKHVTALNPKGIKPCCACPETKMPRDDCFLKYGHDGDESWRCKDLVEEHRKCMASLGFKI</sequence>
<feature type="non-terminal residue" evidence="9">
    <location>
        <position position="1"/>
    </location>
</feature>
<dbReference type="PANTHER" id="PTHR16719">
    <property type="entry name" value="CYTOCHROME C OXIDASE COPPER CHAPERONE"/>
    <property type="match status" value="1"/>
</dbReference>
<dbReference type="InterPro" id="IPR009069">
    <property type="entry name" value="Cys_alpha_HP_mot_SF"/>
</dbReference>
<dbReference type="GeneID" id="37026400"/>
<evidence type="ECO:0000256" key="7">
    <source>
        <dbReference type="ARBA" id="ARBA00023186"/>
    </source>
</evidence>
<evidence type="ECO:0000256" key="3">
    <source>
        <dbReference type="ARBA" id="ARBA00022723"/>
    </source>
</evidence>
<dbReference type="RefSeq" id="XP_025359915.1">
    <property type="nucleotide sequence ID" value="XM_025504577.1"/>
</dbReference>
<keyword evidence="5" id="KW-0496">Mitochondrion</keyword>
<keyword evidence="7" id="KW-0143">Chaperone</keyword>
<feature type="binding site" evidence="8">
    <location>
        <position position="21"/>
    </location>
    <ligand>
        <name>Cu cation</name>
        <dbReference type="ChEBI" id="CHEBI:23378"/>
    </ligand>
</feature>
<dbReference type="AlphaFoldDB" id="A0A316UN05"/>
<dbReference type="GO" id="GO:0005758">
    <property type="term" value="C:mitochondrial intermembrane space"/>
    <property type="evidence" value="ECO:0007669"/>
    <property type="project" value="UniProtKB-SubCell"/>
</dbReference>
<comment type="subcellular location">
    <subcellularLocation>
        <location evidence="1">Mitochondrion intermembrane space</location>
    </subcellularLocation>
</comment>
<evidence type="ECO:0000256" key="2">
    <source>
        <dbReference type="ARBA" id="ARBA00009241"/>
    </source>
</evidence>
<feature type="binding site" evidence="8">
    <location>
        <position position="22"/>
    </location>
    <ligand>
        <name>Cu cation</name>
        <dbReference type="ChEBI" id="CHEBI:23378"/>
    </ligand>
</feature>
<dbReference type="FunFam" id="1.10.287.1130:FF:000005">
    <property type="entry name" value="Cytochrome c oxidase assembly protein subunit 17"/>
    <property type="match status" value="1"/>
</dbReference>
<evidence type="ECO:0000256" key="1">
    <source>
        <dbReference type="ARBA" id="ARBA00004569"/>
    </source>
</evidence>
<dbReference type="PANTHER" id="PTHR16719:SF0">
    <property type="entry name" value="CYTOCHROME C OXIDASE COPPER CHAPERONE"/>
    <property type="match status" value="1"/>
</dbReference>
<dbReference type="GO" id="GO:0005507">
    <property type="term" value="F:copper ion binding"/>
    <property type="evidence" value="ECO:0007669"/>
    <property type="project" value="InterPro"/>
</dbReference>
<reference evidence="9 10" key="1">
    <citation type="journal article" date="2018" name="Mol. Biol. Evol.">
        <title>Broad Genomic Sampling Reveals a Smut Pathogenic Ancestry of the Fungal Clade Ustilaginomycotina.</title>
        <authorList>
            <person name="Kijpornyongpan T."/>
            <person name="Mondo S.J."/>
            <person name="Barry K."/>
            <person name="Sandor L."/>
            <person name="Lee J."/>
            <person name="Lipzen A."/>
            <person name="Pangilinan J."/>
            <person name="LaButti K."/>
            <person name="Hainaut M."/>
            <person name="Henrissat B."/>
            <person name="Grigoriev I.V."/>
            <person name="Spatafora J.W."/>
            <person name="Aime M.C."/>
        </authorList>
    </citation>
    <scope>NUCLEOTIDE SEQUENCE [LARGE SCALE GENOMIC DNA]</scope>
    <source>
        <strain evidence="9 10">MCA 5214</strain>
    </source>
</reference>
<dbReference type="InterPro" id="IPR007745">
    <property type="entry name" value="Cyt_c_oxidase_Cu-chaperone"/>
</dbReference>
<name>A0A316UN05_9BASI</name>
<evidence type="ECO:0000256" key="5">
    <source>
        <dbReference type="ARBA" id="ARBA00023128"/>
    </source>
</evidence>
<dbReference type="OrthoDB" id="1915887at2759"/>
<keyword evidence="10" id="KW-1185">Reference proteome</keyword>
<dbReference type="EMBL" id="KZ819676">
    <property type="protein sequence ID" value="PWN25303.1"/>
    <property type="molecule type" value="Genomic_DNA"/>
</dbReference>
<dbReference type="GO" id="GO:0016531">
    <property type="term" value="F:copper chaperone activity"/>
    <property type="evidence" value="ECO:0007669"/>
    <property type="project" value="InterPro"/>
</dbReference>
<evidence type="ECO:0000256" key="4">
    <source>
        <dbReference type="ARBA" id="ARBA00023008"/>
    </source>
</evidence>
<keyword evidence="6" id="KW-1015">Disulfide bond</keyword>
<dbReference type="GO" id="GO:0033617">
    <property type="term" value="P:mitochondrial respiratory chain complex IV assembly"/>
    <property type="evidence" value="ECO:0007669"/>
    <property type="project" value="TreeGrafter"/>
</dbReference>
<dbReference type="Proteomes" id="UP000245884">
    <property type="component" value="Unassembled WGS sequence"/>
</dbReference>
<evidence type="ECO:0000313" key="10">
    <source>
        <dbReference type="Proteomes" id="UP000245884"/>
    </source>
</evidence>
<dbReference type="Gene3D" id="1.10.287.1130">
    <property type="entry name" value="CytochromE C oxidase copper chaperone"/>
    <property type="match status" value="1"/>
</dbReference>
<dbReference type="Pfam" id="PF05051">
    <property type="entry name" value="COX17"/>
    <property type="match status" value="1"/>
</dbReference>
<gene>
    <name evidence="9" type="ORF">BDZ90DRAFT_223444</name>
</gene>
<keyword evidence="3 8" id="KW-0479">Metal-binding</keyword>
<evidence type="ECO:0000256" key="6">
    <source>
        <dbReference type="ARBA" id="ARBA00023157"/>
    </source>
</evidence>
<evidence type="ECO:0000256" key="8">
    <source>
        <dbReference type="PIRSR" id="PIRSR607745-1"/>
    </source>
</evidence>
<evidence type="ECO:0000313" key="9">
    <source>
        <dbReference type="EMBL" id="PWN25303.1"/>
    </source>
</evidence>
<organism evidence="9 10">
    <name type="scientific">Jaminaea rosea</name>
    <dbReference type="NCBI Taxonomy" id="1569628"/>
    <lineage>
        <taxon>Eukaryota</taxon>
        <taxon>Fungi</taxon>
        <taxon>Dikarya</taxon>
        <taxon>Basidiomycota</taxon>
        <taxon>Ustilaginomycotina</taxon>
        <taxon>Exobasidiomycetes</taxon>
        <taxon>Microstromatales</taxon>
        <taxon>Microstromatales incertae sedis</taxon>
        <taxon>Jaminaea</taxon>
    </lineage>
</organism>
<dbReference type="SUPFAM" id="SSF47072">
    <property type="entry name" value="Cysteine alpha-hairpin motif"/>
    <property type="match status" value="1"/>
</dbReference>
<protein>
    <submittedName>
        <fullName evidence="9">Uncharacterized protein</fullName>
    </submittedName>
</protein>
<proteinExistence type="inferred from homology"/>
<comment type="similarity">
    <text evidence="2">Belongs to the COX17 family.</text>
</comment>
<dbReference type="STRING" id="1569628.A0A316UN05"/>
<dbReference type="PROSITE" id="PS51808">
    <property type="entry name" value="CHCH"/>
    <property type="match status" value="1"/>
</dbReference>
<accession>A0A316UN05</accession>